<gene>
    <name evidence="2" type="ORF">COT80_01615</name>
</gene>
<evidence type="ECO:0000313" key="2">
    <source>
        <dbReference type="EMBL" id="PIS06250.1"/>
    </source>
</evidence>
<evidence type="ECO:0000313" key="3">
    <source>
        <dbReference type="Proteomes" id="UP000229056"/>
    </source>
</evidence>
<name>A0A2H0W6I2_9BACT</name>
<keyword evidence="1" id="KW-0472">Membrane</keyword>
<proteinExistence type="predicted"/>
<feature type="transmembrane region" description="Helical" evidence="1">
    <location>
        <begin position="234"/>
        <end position="255"/>
    </location>
</feature>
<dbReference type="EMBL" id="PEZY01000005">
    <property type="protein sequence ID" value="PIS06250.1"/>
    <property type="molecule type" value="Genomic_DNA"/>
</dbReference>
<reference evidence="3" key="1">
    <citation type="submission" date="2017-09" db="EMBL/GenBank/DDBJ databases">
        <title>Depth-based differentiation of microbial function through sediment-hosted aquifers and enrichment of novel symbionts in the deep terrestrial subsurface.</title>
        <authorList>
            <person name="Probst A.J."/>
            <person name="Ladd B."/>
            <person name="Jarett J.K."/>
            <person name="Geller-Mcgrath D.E."/>
            <person name="Sieber C.M.K."/>
            <person name="Emerson J.B."/>
            <person name="Anantharaman K."/>
            <person name="Thomas B.C."/>
            <person name="Malmstrom R."/>
            <person name="Stieglmeier M."/>
            <person name="Klingl A."/>
            <person name="Woyke T."/>
            <person name="Ryan C.M."/>
            <person name="Banfield J.F."/>
        </authorList>
    </citation>
    <scope>NUCLEOTIDE SEQUENCE [LARGE SCALE GENOMIC DNA]</scope>
</reference>
<protein>
    <recommendedName>
        <fullName evidence="4">Fimbrial assembly protein</fullName>
    </recommendedName>
</protein>
<sequence length="416" mass="46300">MANINLLPEEMRNKEKKEILKAAKQPKTFTVNLSAGKAEKPIMPIKPSRPKKSLWSGIFGGKIKSASVVRPSTSFGNRINTSEFSNKNDIRHSSAPIKSLPKQKNTFLNAIGPAQSPVKSTVENQISPAMPSFELKNKSQKTKVNFKNSPELRRKKPGFMVSLMNLFSPKPKMTMPGKPLVMPVKPNQSNNSRPVVGVKTKYHTAPKAEKSKIDINLVPQELLFKTYPKNKQQIIGTILAILMPALIITAVYLTIDQQEKKIESNIAGLTENKNKLAAYINDFKGVQEKNIILQDKLLAINKLLTKHIYWTKFFGLLEKYTLDNVYYSEFTADTSGKFMLPAIAAIGSGSTIEEQIADSYRKVAQQITAFEKASDFVKQVKVNNLEVVSGDKAGIKGVKFDINLTLNDGVFTNENN</sequence>
<evidence type="ECO:0008006" key="4">
    <source>
        <dbReference type="Google" id="ProtNLM"/>
    </source>
</evidence>
<dbReference type="AlphaFoldDB" id="A0A2H0W6I2"/>
<keyword evidence="1" id="KW-1133">Transmembrane helix</keyword>
<evidence type="ECO:0000256" key="1">
    <source>
        <dbReference type="SAM" id="Phobius"/>
    </source>
</evidence>
<accession>A0A2H0W6I2</accession>
<keyword evidence="1" id="KW-0812">Transmembrane</keyword>
<comment type="caution">
    <text evidence="2">The sequence shown here is derived from an EMBL/GenBank/DDBJ whole genome shotgun (WGS) entry which is preliminary data.</text>
</comment>
<dbReference type="Proteomes" id="UP000229056">
    <property type="component" value="Unassembled WGS sequence"/>
</dbReference>
<organism evidence="2 3">
    <name type="scientific">Candidatus Buchananbacteria bacterium CG10_big_fil_rev_8_21_14_0_10_33_19</name>
    <dbReference type="NCBI Taxonomy" id="1974525"/>
    <lineage>
        <taxon>Bacteria</taxon>
        <taxon>Candidatus Buchananiibacteriota</taxon>
    </lineage>
</organism>